<evidence type="ECO:0000256" key="1">
    <source>
        <dbReference type="SAM" id="Phobius"/>
    </source>
</evidence>
<dbReference type="Proteomes" id="UP000248079">
    <property type="component" value="Unassembled WGS sequence"/>
</dbReference>
<feature type="transmembrane region" description="Helical" evidence="1">
    <location>
        <begin position="12"/>
        <end position="33"/>
    </location>
</feature>
<name>A0A2V4A3J1_9BACT</name>
<dbReference type="RefSeq" id="WP_110358992.1">
    <property type="nucleotide sequence ID" value="NZ_QFLI01000001.1"/>
</dbReference>
<keyword evidence="1" id="KW-1133">Transmembrane helix</keyword>
<keyword evidence="1" id="KW-0812">Transmembrane</keyword>
<gene>
    <name evidence="2" type="ORF">DF185_01710</name>
</gene>
<proteinExistence type="predicted"/>
<reference evidence="2 3" key="1">
    <citation type="submission" date="2018-05" db="EMBL/GenBank/DDBJ databases">
        <title>Marinifilum breve JC075T sp. nov., a marine bacterium isolated from Yongle Blue Hole in the South China Sea.</title>
        <authorList>
            <person name="Fu T."/>
        </authorList>
    </citation>
    <scope>NUCLEOTIDE SEQUENCE [LARGE SCALE GENOMIC DNA]</scope>
    <source>
        <strain evidence="2 3">JC075</strain>
    </source>
</reference>
<evidence type="ECO:0000313" key="3">
    <source>
        <dbReference type="Proteomes" id="UP000248079"/>
    </source>
</evidence>
<comment type="caution">
    <text evidence="2">The sequence shown here is derived from an EMBL/GenBank/DDBJ whole genome shotgun (WGS) entry which is preliminary data.</text>
</comment>
<feature type="transmembrane region" description="Helical" evidence="1">
    <location>
        <begin position="160"/>
        <end position="179"/>
    </location>
</feature>
<dbReference type="OrthoDB" id="1117468at2"/>
<keyword evidence="1" id="KW-0472">Membrane</keyword>
<accession>A0A2V4A3J1</accession>
<evidence type="ECO:0000313" key="2">
    <source>
        <dbReference type="EMBL" id="PXY02833.1"/>
    </source>
</evidence>
<protein>
    <submittedName>
        <fullName evidence="2">Uncharacterized protein</fullName>
    </submittedName>
</protein>
<organism evidence="2 3">
    <name type="scientific">Marinifilum breve</name>
    <dbReference type="NCBI Taxonomy" id="2184082"/>
    <lineage>
        <taxon>Bacteria</taxon>
        <taxon>Pseudomonadati</taxon>
        <taxon>Bacteroidota</taxon>
        <taxon>Bacteroidia</taxon>
        <taxon>Marinilabiliales</taxon>
        <taxon>Marinifilaceae</taxon>
    </lineage>
</organism>
<dbReference type="EMBL" id="QFLI01000001">
    <property type="protein sequence ID" value="PXY02833.1"/>
    <property type="molecule type" value="Genomic_DNA"/>
</dbReference>
<feature type="transmembrane region" description="Helical" evidence="1">
    <location>
        <begin position="39"/>
        <end position="60"/>
    </location>
</feature>
<sequence length="181" mass="20902">MYASSKQTVFFKYYFPFLFILGFGTSFLASGFVDTAPDGFKIAFAIVSVWLSIFFIQVPFRLKKITTLEKGILVKGRERKLIPYSDVESVAKFDLAGPWFMTIKYFDQKSGDTKKICFMPSQSQKRTMADDAITDFIKARMKEENPQYSKENHPSAMKNFMILMLLSMPFTISAFYFFIFG</sequence>
<keyword evidence="3" id="KW-1185">Reference proteome</keyword>
<dbReference type="AlphaFoldDB" id="A0A2V4A3J1"/>